<dbReference type="AlphaFoldDB" id="A0A365YJR7"/>
<evidence type="ECO:0008006" key="4">
    <source>
        <dbReference type="Google" id="ProtNLM"/>
    </source>
</evidence>
<keyword evidence="1" id="KW-0732">Signal</keyword>
<feature type="chain" id="PRO_5039474515" description="Lipoprotein" evidence="1">
    <location>
        <begin position="22"/>
        <end position="137"/>
    </location>
</feature>
<organism evidence="2 3">
    <name type="scientific">Glutamicibacter soli</name>
    <dbReference type="NCBI Taxonomy" id="453836"/>
    <lineage>
        <taxon>Bacteria</taxon>
        <taxon>Bacillati</taxon>
        <taxon>Actinomycetota</taxon>
        <taxon>Actinomycetes</taxon>
        <taxon>Micrococcales</taxon>
        <taxon>Micrococcaceae</taxon>
        <taxon>Glutamicibacter</taxon>
    </lineage>
</organism>
<sequence>MKKTMLFAGVAVLLMPAFLLAGCASTTSRCLPGALEISPGSAVPGSAVTISSEPTACDLQIANGTIYGYTLVAEAHGDDPVDLGSTPVNSDGSFSSAVLIPEDFPSGNATLLVTGSAFDDCVLGDSCAAYSAALRIR</sequence>
<dbReference type="RefSeq" id="WP_060617032.1">
    <property type="nucleotide sequence ID" value="NZ_POAF01000002.1"/>
</dbReference>
<evidence type="ECO:0000313" key="2">
    <source>
        <dbReference type="EMBL" id="RBM02637.1"/>
    </source>
</evidence>
<proteinExistence type="predicted"/>
<gene>
    <name evidence="2" type="ORF">C1H84_04155</name>
</gene>
<evidence type="ECO:0000256" key="1">
    <source>
        <dbReference type="SAM" id="SignalP"/>
    </source>
</evidence>
<protein>
    <recommendedName>
        <fullName evidence="4">Lipoprotein</fullName>
    </recommendedName>
</protein>
<reference evidence="2 3" key="1">
    <citation type="submission" date="2018-01" db="EMBL/GenBank/DDBJ databases">
        <title>Glutamicibacter soli strain NHPC-3 Whole genome sequence and assembly.</title>
        <authorList>
            <person name="Choudhury P."/>
            <person name="Gupta D."/>
            <person name="Sengupta K."/>
            <person name="Jawed A."/>
            <person name="Sultana N."/>
            <person name="Saha P."/>
        </authorList>
    </citation>
    <scope>NUCLEOTIDE SEQUENCE [LARGE SCALE GENOMIC DNA]</scope>
    <source>
        <strain evidence="2 3">NHPC-3</strain>
    </source>
</reference>
<name>A0A365YJR7_9MICC</name>
<accession>A0A365YJR7</accession>
<evidence type="ECO:0000313" key="3">
    <source>
        <dbReference type="Proteomes" id="UP000252167"/>
    </source>
</evidence>
<dbReference type="PROSITE" id="PS51257">
    <property type="entry name" value="PROKAR_LIPOPROTEIN"/>
    <property type="match status" value="1"/>
</dbReference>
<comment type="caution">
    <text evidence="2">The sequence shown here is derived from an EMBL/GenBank/DDBJ whole genome shotgun (WGS) entry which is preliminary data.</text>
</comment>
<dbReference type="EMBL" id="POAF01000002">
    <property type="protein sequence ID" value="RBM02637.1"/>
    <property type="molecule type" value="Genomic_DNA"/>
</dbReference>
<dbReference type="Proteomes" id="UP000252167">
    <property type="component" value="Unassembled WGS sequence"/>
</dbReference>
<feature type="signal peptide" evidence="1">
    <location>
        <begin position="1"/>
        <end position="21"/>
    </location>
</feature>
<keyword evidence="3" id="KW-1185">Reference proteome</keyword>